<evidence type="ECO:0000313" key="8">
    <source>
        <dbReference type="Proteomes" id="UP000094444"/>
    </source>
</evidence>
<dbReference type="InParanoid" id="A0A2P5I2Z2"/>
<keyword evidence="2" id="KW-0479">Metal-binding</keyword>
<dbReference type="Pfam" id="PF02668">
    <property type="entry name" value="TauD"/>
    <property type="match status" value="1"/>
</dbReference>
<dbReference type="Gene3D" id="3.60.130.10">
    <property type="entry name" value="Clavaminate synthase-like"/>
    <property type="match status" value="1"/>
</dbReference>
<protein>
    <submittedName>
        <fullName evidence="7">2,4-dichlorophenoxyacetate alpha-ketoglutarate dioxygenase</fullName>
    </submittedName>
</protein>
<sequence>MPGIVQEPSPEGLTVKELHPTFGAEIQGVDFGDLSDAQFAEIKAALAKYGFVVFRRTGLTDDTHVAFSRRLGELDNIKRYLTPGRKLRYEHLELFDAGNLDAEGEIVPADHPRAHYNKGNGLFHVDSSFNPRRSSYSLLRAVIIPPAGEGGNTEFADARTAWDELDQQTRAQLLGAGGDTGLVGAHSISHSRKLADPEYFRDLDPEAGPMARHRMAQVHEPSERMSLYVGAHLCYVEGMDKTESTGLIKRLYDHVTQPKYVTSVSWEAPGDMIIWDNRAVLHRATGGPFEARFKRDMRRTTVHDDGVYAYGLNDVGQEAKGFDSWSNPHPGITKAVNG</sequence>
<dbReference type="EMBL" id="MAVT02000324">
    <property type="protein sequence ID" value="POS76873.1"/>
    <property type="molecule type" value="Genomic_DNA"/>
</dbReference>
<dbReference type="InterPro" id="IPR051178">
    <property type="entry name" value="TfdA_dioxygenase"/>
</dbReference>
<organism evidence="7 8">
    <name type="scientific">Diaporthe helianthi</name>
    <dbReference type="NCBI Taxonomy" id="158607"/>
    <lineage>
        <taxon>Eukaryota</taxon>
        <taxon>Fungi</taxon>
        <taxon>Dikarya</taxon>
        <taxon>Ascomycota</taxon>
        <taxon>Pezizomycotina</taxon>
        <taxon>Sordariomycetes</taxon>
        <taxon>Sordariomycetidae</taxon>
        <taxon>Diaporthales</taxon>
        <taxon>Diaporthaceae</taxon>
        <taxon>Diaporthe</taxon>
    </lineage>
</organism>
<keyword evidence="3 7" id="KW-0223">Dioxygenase</keyword>
<dbReference type="GO" id="GO:0051213">
    <property type="term" value="F:dioxygenase activity"/>
    <property type="evidence" value="ECO:0007669"/>
    <property type="project" value="UniProtKB-KW"/>
</dbReference>
<dbReference type="PANTHER" id="PTHR43779">
    <property type="entry name" value="DIOXYGENASE RV0097-RELATED"/>
    <property type="match status" value="1"/>
</dbReference>
<dbReference type="SUPFAM" id="SSF51197">
    <property type="entry name" value="Clavaminate synthase-like"/>
    <property type="match status" value="1"/>
</dbReference>
<gene>
    <name evidence="7" type="ORF">DHEL01_v204734</name>
</gene>
<accession>A0A2P5I2Z2</accession>
<evidence type="ECO:0000313" key="7">
    <source>
        <dbReference type="EMBL" id="POS76873.1"/>
    </source>
</evidence>
<dbReference type="OrthoDB" id="5818554at2759"/>
<comment type="caution">
    <text evidence="7">The sequence shown here is derived from an EMBL/GenBank/DDBJ whole genome shotgun (WGS) entry which is preliminary data.</text>
</comment>
<dbReference type="STRING" id="158607.A0A2P5I2Z2"/>
<feature type="domain" description="TauD/TfdA-like" evidence="6">
    <location>
        <begin position="15"/>
        <end position="301"/>
    </location>
</feature>
<dbReference type="GO" id="GO:0046872">
    <property type="term" value="F:metal ion binding"/>
    <property type="evidence" value="ECO:0007669"/>
    <property type="project" value="UniProtKB-KW"/>
</dbReference>
<evidence type="ECO:0000256" key="1">
    <source>
        <dbReference type="ARBA" id="ARBA00005896"/>
    </source>
</evidence>
<dbReference type="AlphaFoldDB" id="A0A2P5I2Z2"/>
<evidence type="ECO:0000256" key="3">
    <source>
        <dbReference type="ARBA" id="ARBA00022964"/>
    </source>
</evidence>
<keyword evidence="5" id="KW-0408">Iron</keyword>
<name>A0A2P5I2Z2_DIAHE</name>
<dbReference type="Proteomes" id="UP000094444">
    <property type="component" value="Unassembled WGS sequence"/>
</dbReference>
<evidence type="ECO:0000256" key="5">
    <source>
        <dbReference type="ARBA" id="ARBA00023004"/>
    </source>
</evidence>
<dbReference type="InterPro" id="IPR003819">
    <property type="entry name" value="TauD/TfdA-like"/>
</dbReference>
<evidence type="ECO:0000259" key="6">
    <source>
        <dbReference type="Pfam" id="PF02668"/>
    </source>
</evidence>
<evidence type="ECO:0000256" key="4">
    <source>
        <dbReference type="ARBA" id="ARBA00023002"/>
    </source>
</evidence>
<reference evidence="7" key="1">
    <citation type="submission" date="2017-09" db="EMBL/GenBank/DDBJ databases">
        <title>Polyketide synthases of a Diaporthe helianthi virulent isolate.</title>
        <authorList>
            <person name="Baroncelli R."/>
        </authorList>
    </citation>
    <scope>NUCLEOTIDE SEQUENCE [LARGE SCALE GENOMIC DNA]</scope>
    <source>
        <strain evidence="7">7/96</strain>
    </source>
</reference>
<keyword evidence="4" id="KW-0560">Oxidoreductase</keyword>
<proteinExistence type="inferred from homology"/>
<dbReference type="InterPro" id="IPR042098">
    <property type="entry name" value="TauD-like_sf"/>
</dbReference>
<keyword evidence="8" id="KW-1185">Reference proteome</keyword>
<dbReference type="PANTHER" id="PTHR43779:SF3">
    <property type="entry name" value="(3R)-3-[(CARBOXYMETHYL)AMINO]FATTY ACID OXYGENASE_DECARBOXYLASE"/>
    <property type="match status" value="1"/>
</dbReference>
<evidence type="ECO:0000256" key="2">
    <source>
        <dbReference type="ARBA" id="ARBA00022723"/>
    </source>
</evidence>
<comment type="similarity">
    <text evidence="1">Belongs to the TfdA dioxygenase family.</text>
</comment>